<evidence type="ECO:0000313" key="2">
    <source>
        <dbReference type="Proteomes" id="UP001341840"/>
    </source>
</evidence>
<protein>
    <submittedName>
        <fullName evidence="1">Uncharacterized protein</fullName>
    </submittedName>
</protein>
<sequence>MAVFAVSGSMVLLVHQVHKRLLSNFMKKFEFEMSGITGGCKKNQGNKKKVRFAKQVLEFPIESRGCCRRKVVKSSNLTFMAEELSFLENIQKWRRGGPSLEDTMPPNRAALYKGILKWRGRTDNGAGRSISIPAPFHAITSNTHPTLNGAG</sequence>
<comment type="caution">
    <text evidence="1">The sequence shown here is derived from an EMBL/GenBank/DDBJ whole genome shotgun (WGS) entry which is preliminary data.</text>
</comment>
<name>A0ABU6Q2Z4_9FABA</name>
<gene>
    <name evidence="1" type="ORF">PIB30_002651</name>
</gene>
<proteinExistence type="predicted"/>
<keyword evidence="2" id="KW-1185">Reference proteome</keyword>
<evidence type="ECO:0000313" key="1">
    <source>
        <dbReference type="EMBL" id="MED6106199.1"/>
    </source>
</evidence>
<dbReference type="Proteomes" id="UP001341840">
    <property type="component" value="Unassembled WGS sequence"/>
</dbReference>
<dbReference type="PANTHER" id="PTHR33564">
    <property type="entry name" value="TRANSMEMBRANE PROTEIN"/>
    <property type="match status" value="1"/>
</dbReference>
<reference evidence="1 2" key="1">
    <citation type="journal article" date="2023" name="Plants (Basel)">
        <title>Bridging the Gap: Combining Genomics and Transcriptomics Approaches to Understand Stylosanthes scabra, an Orphan Legume from the Brazilian Caatinga.</title>
        <authorList>
            <person name="Ferreira-Neto J.R.C."/>
            <person name="da Silva M.D."/>
            <person name="Binneck E."/>
            <person name="de Melo N.F."/>
            <person name="da Silva R.H."/>
            <person name="de Melo A.L.T.M."/>
            <person name="Pandolfi V."/>
            <person name="Bustamante F.O."/>
            <person name="Brasileiro-Vidal A.C."/>
            <person name="Benko-Iseppon A.M."/>
        </authorList>
    </citation>
    <scope>NUCLEOTIDE SEQUENCE [LARGE SCALE GENOMIC DNA]</scope>
    <source>
        <tissue evidence="1">Leaves</tissue>
    </source>
</reference>
<dbReference type="PANTHER" id="PTHR33564:SF8">
    <property type="entry name" value="TRANSMEMBRANE PROTEIN"/>
    <property type="match status" value="1"/>
</dbReference>
<dbReference type="EMBL" id="JASCZI010000005">
    <property type="protein sequence ID" value="MED6106199.1"/>
    <property type="molecule type" value="Genomic_DNA"/>
</dbReference>
<organism evidence="1 2">
    <name type="scientific">Stylosanthes scabra</name>
    <dbReference type="NCBI Taxonomy" id="79078"/>
    <lineage>
        <taxon>Eukaryota</taxon>
        <taxon>Viridiplantae</taxon>
        <taxon>Streptophyta</taxon>
        <taxon>Embryophyta</taxon>
        <taxon>Tracheophyta</taxon>
        <taxon>Spermatophyta</taxon>
        <taxon>Magnoliopsida</taxon>
        <taxon>eudicotyledons</taxon>
        <taxon>Gunneridae</taxon>
        <taxon>Pentapetalae</taxon>
        <taxon>rosids</taxon>
        <taxon>fabids</taxon>
        <taxon>Fabales</taxon>
        <taxon>Fabaceae</taxon>
        <taxon>Papilionoideae</taxon>
        <taxon>50 kb inversion clade</taxon>
        <taxon>dalbergioids sensu lato</taxon>
        <taxon>Dalbergieae</taxon>
        <taxon>Pterocarpus clade</taxon>
        <taxon>Stylosanthes</taxon>
    </lineage>
</organism>
<accession>A0ABU6Q2Z4</accession>